<dbReference type="InterPro" id="IPR052339">
    <property type="entry name" value="Fe-S_Maturation_MIP18"/>
</dbReference>
<dbReference type="NCBIfam" id="TIGR02945">
    <property type="entry name" value="SUF_assoc"/>
    <property type="match status" value="1"/>
</dbReference>
<evidence type="ECO:0000259" key="1">
    <source>
        <dbReference type="Pfam" id="PF01883"/>
    </source>
</evidence>
<name>A0ABN0F7G9_9BURK</name>
<dbReference type="Pfam" id="PF01883">
    <property type="entry name" value="FeS_assembly_P"/>
    <property type="match status" value="1"/>
</dbReference>
<gene>
    <name evidence="2" type="ORF">WQE_44318</name>
</gene>
<dbReference type="PANTHER" id="PTHR42831:SF1">
    <property type="entry name" value="FE-S PROTEIN MATURATION AUXILIARY FACTOR YITW"/>
    <property type="match status" value="1"/>
</dbReference>
<comment type="caution">
    <text evidence="2">The sequence shown here is derived from an EMBL/GenBank/DDBJ whole genome shotgun (WGS) entry which is preliminary data.</text>
</comment>
<accession>A0ABN0F7G9</accession>
<organism evidence="2 3">
    <name type="scientific">Paraburkholderia hospita</name>
    <dbReference type="NCBI Taxonomy" id="169430"/>
    <lineage>
        <taxon>Bacteria</taxon>
        <taxon>Pseudomonadati</taxon>
        <taxon>Pseudomonadota</taxon>
        <taxon>Betaproteobacteria</taxon>
        <taxon>Burkholderiales</taxon>
        <taxon>Burkholderiaceae</taxon>
        <taxon>Paraburkholderia</taxon>
    </lineage>
</organism>
<dbReference type="PANTHER" id="PTHR42831">
    <property type="entry name" value="FE-S PROTEIN MATURATION AUXILIARY FACTOR YITW"/>
    <property type="match status" value="1"/>
</dbReference>
<dbReference type="InterPro" id="IPR014291">
    <property type="entry name" value="SUF_FeS_clus_asmbl-assoc"/>
</dbReference>
<protein>
    <submittedName>
        <fullName evidence="2">Iron sulfur cluster assembly protein (SufT)</fullName>
    </submittedName>
</protein>
<reference evidence="2 3" key="1">
    <citation type="journal article" date="2012" name="J. Bacteriol.">
        <title>Draft Genome Sequence of the Soil Bacterium Burkholderia terrae Strain BS001, Which Interacts with Fungal Surface Structures.</title>
        <authorList>
            <person name="Nazir R."/>
            <person name="Hansen M.A."/>
            <person name="Sorensen S."/>
            <person name="van Elsas J.D."/>
        </authorList>
    </citation>
    <scope>NUCLEOTIDE SEQUENCE [LARGE SCALE GENOMIC DNA]</scope>
    <source>
        <strain evidence="2 3">BS001</strain>
    </source>
</reference>
<dbReference type="InterPro" id="IPR002744">
    <property type="entry name" value="MIP18-like"/>
</dbReference>
<proteinExistence type="predicted"/>
<dbReference type="Gene3D" id="3.30.300.130">
    <property type="entry name" value="Fe-S cluster assembly (FSCA)"/>
    <property type="match status" value="1"/>
</dbReference>
<feature type="domain" description="MIP18 family-like" evidence="1">
    <location>
        <begin position="31"/>
        <end position="102"/>
    </location>
</feature>
<dbReference type="EMBL" id="AKAU01000277">
    <property type="protein sequence ID" value="EIM94473.1"/>
    <property type="molecule type" value="Genomic_DNA"/>
</dbReference>
<dbReference type="SUPFAM" id="SSF117916">
    <property type="entry name" value="Fe-S cluster assembly (FSCA) domain-like"/>
    <property type="match status" value="1"/>
</dbReference>
<dbReference type="Proteomes" id="UP000004980">
    <property type="component" value="Unassembled WGS sequence"/>
</dbReference>
<keyword evidence="3" id="KW-1185">Reference proteome</keyword>
<sequence>MRQTMSTFDWLKRAEAEQPGSGATTERLEVRVIDALRTVFDPEIPVNIYDLGLVYGLDVDQAEGRVEIRMTLTAPGCPVAQTFPATVEDAVFCVCGVNEVHVELVWDPPWSRERMSDAARLQLGML</sequence>
<evidence type="ECO:0000313" key="2">
    <source>
        <dbReference type="EMBL" id="EIM94473.1"/>
    </source>
</evidence>
<dbReference type="InterPro" id="IPR034904">
    <property type="entry name" value="FSCA_dom_sf"/>
</dbReference>
<evidence type="ECO:0000313" key="3">
    <source>
        <dbReference type="Proteomes" id="UP000004980"/>
    </source>
</evidence>